<dbReference type="Pfam" id="PF01695">
    <property type="entry name" value="IstB_IS21"/>
    <property type="match status" value="1"/>
</dbReference>
<dbReference type="GO" id="GO:0005524">
    <property type="term" value="F:ATP binding"/>
    <property type="evidence" value="ECO:0007669"/>
    <property type="project" value="InterPro"/>
</dbReference>
<keyword evidence="2" id="KW-0378">Hydrolase</keyword>
<dbReference type="SMART" id="SM00382">
    <property type="entry name" value="AAA"/>
    <property type="match status" value="1"/>
</dbReference>
<dbReference type="RefSeq" id="WP_058118372.1">
    <property type="nucleotide sequence ID" value="NZ_CALICV010000132.1"/>
</dbReference>
<evidence type="ECO:0000313" key="3">
    <source>
        <dbReference type="Proteomes" id="UP000064844"/>
    </source>
</evidence>
<reference evidence="3" key="2">
    <citation type="submission" date="2015-04" db="EMBL/GenBank/DDBJ databases">
        <title>A butyrogenic pathway from the amino acid lysine in a human gut commensal.</title>
        <authorList>
            <person name="de Vos W.M."/>
            <person name="Bui N.T.P."/>
            <person name="Plugge C.M."/>
            <person name="Ritari J."/>
        </authorList>
    </citation>
    <scope>NUCLEOTIDE SEQUENCE [LARGE SCALE GENOMIC DNA]</scope>
    <source>
        <strain evidence="3">AF211</strain>
    </source>
</reference>
<keyword evidence="2" id="KW-0067">ATP-binding</keyword>
<dbReference type="STRING" id="1297617.IB211_02792"/>
<sequence length="283" mass="32590">MNGFTDIVSKVMEVRPDEGDYTGEDGLLYCGKCHTPKEAYFEDGHAALFGRDRHPTNCACQQKRYEEKRLADQQRKHEDTVKELKKDCFDTPKLRNWCFAQDNGANPQMKHARFYADHFDKMQAENIGYLLWGSVGTGKSFFAACIANALMEKEIPVRMTNFAAVLNDLSGSFEGRNQYIARLCRYPLLILDDFGMERGTEYALEQVYNVIDSRYRSGKPLIVTTNLSLDELQHPQDTPHARIYDRLLEMCAPILFTGKNFRRQTAQSKLDRLKAMIKEKECL</sequence>
<protein>
    <submittedName>
        <fullName evidence="2">Helicase loader DnaI</fullName>
    </submittedName>
</protein>
<name>A0A0S2W7A2_9FIRM</name>
<dbReference type="InterPro" id="IPR002611">
    <property type="entry name" value="IstB_ATP-bd"/>
</dbReference>
<dbReference type="GO" id="GO:0006260">
    <property type="term" value="P:DNA replication"/>
    <property type="evidence" value="ECO:0007669"/>
    <property type="project" value="TreeGrafter"/>
</dbReference>
<dbReference type="PANTHER" id="PTHR30050:SF4">
    <property type="entry name" value="ATP-BINDING PROTEIN RV3427C IN INSERTION SEQUENCE-RELATED"/>
    <property type="match status" value="1"/>
</dbReference>
<evidence type="ECO:0000259" key="1">
    <source>
        <dbReference type="SMART" id="SM00382"/>
    </source>
</evidence>
<dbReference type="KEGG" id="ibu:IB211_02792"/>
<dbReference type="InterPro" id="IPR027417">
    <property type="entry name" value="P-loop_NTPase"/>
</dbReference>
<keyword evidence="2" id="KW-0547">Nucleotide-binding</keyword>
<dbReference type="CDD" id="cd00009">
    <property type="entry name" value="AAA"/>
    <property type="match status" value="1"/>
</dbReference>
<keyword evidence="2" id="KW-0347">Helicase</keyword>
<dbReference type="AlphaFoldDB" id="A0A0S2W7A2"/>
<dbReference type="InterPro" id="IPR003593">
    <property type="entry name" value="AAA+_ATPase"/>
</dbReference>
<evidence type="ECO:0000313" key="2">
    <source>
        <dbReference type="EMBL" id="ALP95183.1"/>
    </source>
</evidence>
<dbReference type="NCBIfam" id="NF005992">
    <property type="entry name" value="PRK08116.1"/>
    <property type="match status" value="1"/>
</dbReference>
<reference evidence="2 3" key="1">
    <citation type="journal article" date="2015" name="Nat. Commun.">
        <title>Production of butyrate from lysine and the Amadori product fructoselysine by a human gut commensal.</title>
        <authorList>
            <person name="Bui T.P."/>
            <person name="Ritari J."/>
            <person name="Boeren S."/>
            <person name="de Waard P."/>
            <person name="Plugge C.M."/>
            <person name="de Vos W.M."/>
        </authorList>
    </citation>
    <scope>NUCLEOTIDE SEQUENCE [LARGE SCALE GENOMIC DNA]</scope>
    <source>
        <strain evidence="2 3">AF211</strain>
    </source>
</reference>
<dbReference type="PATRIC" id="fig|1297617.4.peg.2876"/>
<dbReference type="Gene3D" id="3.40.50.300">
    <property type="entry name" value="P-loop containing nucleotide triphosphate hydrolases"/>
    <property type="match status" value="1"/>
</dbReference>
<feature type="domain" description="AAA+ ATPase" evidence="1">
    <location>
        <begin position="125"/>
        <end position="249"/>
    </location>
</feature>
<proteinExistence type="predicted"/>
<keyword evidence="3" id="KW-1185">Reference proteome</keyword>
<gene>
    <name evidence="2" type="ORF">IB211_02792</name>
</gene>
<dbReference type="PANTHER" id="PTHR30050">
    <property type="entry name" value="CHROMOSOMAL REPLICATION INITIATOR PROTEIN DNAA"/>
    <property type="match status" value="1"/>
</dbReference>
<organism evidence="2 3">
    <name type="scientific">Intestinimonas butyriciproducens</name>
    <dbReference type="NCBI Taxonomy" id="1297617"/>
    <lineage>
        <taxon>Bacteria</taxon>
        <taxon>Bacillati</taxon>
        <taxon>Bacillota</taxon>
        <taxon>Clostridia</taxon>
        <taxon>Eubacteriales</taxon>
        <taxon>Intestinimonas</taxon>
    </lineage>
</organism>
<dbReference type="GO" id="GO:0004386">
    <property type="term" value="F:helicase activity"/>
    <property type="evidence" value="ECO:0007669"/>
    <property type="project" value="UniProtKB-KW"/>
</dbReference>
<dbReference type="EMBL" id="CP011307">
    <property type="protein sequence ID" value="ALP95183.1"/>
    <property type="molecule type" value="Genomic_DNA"/>
</dbReference>
<dbReference type="Proteomes" id="UP000064844">
    <property type="component" value="Chromosome"/>
</dbReference>
<accession>A0A0S2W7A2</accession>
<dbReference type="SUPFAM" id="SSF52540">
    <property type="entry name" value="P-loop containing nucleoside triphosphate hydrolases"/>
    <property type="match status" value="1"/>
</dbReference>